<dbReference type="EMBL" id="LJJB01000013">
    <property type="protein sequence ID" value="KQL45064.1"/>
    <property type="molecule type" value="Genomic_DNA"/>
</dbReference>
<sequence length="60" mass="6239">MVLFFLFASILMGSGTYLAIKDGSYGLAGGAAVLFLGSVVLFAMAVLGSFQKKTDESAKK</sequence>
<proteinExistence type="predicted"/>
<gene>
    <name evidence="2" type="ORF">AN963_27530</name>
</gene>
<name>A0ABR5N3I0_BRECH</name>
<feature type="transmembrane region" description="Helical" evidence="1">
    <location>
        <begin position="28"/>
        <end position="50"/>
    </location>
</feature>
<keyword evidence="1" id="KW-0472">Membrane</keyword>
<keyword evidence="3" id="KW-1185">Reference proteome</keyword>
<keyword evidence="1" id="KW-0812">Transmembrane</keyword>
<dbReference type="Proteomes" id="UP000051063">
    <property type="component" value="Unassembled WGS sequence"/>
</dbReference>
<accession>A0ABR5N3I0</accession>
<evidence type="ECO:0000313" key="3">
    <source>
        <dbReference type="Proteomes" id="UP000051063"/>
    </source>
</evidence>
<evidence type="ECO:0000256" key="1">
    <source>
        <dbReference type="SAM" id="Phobius"/>
    </source>
</evidence>
<keyword evidence="1" id="KW-1133">Transmembrane helix</keyword>
<reference evidence="2 3" key="1">
    <citation type="submission" date="2015-09" db="EMBL/GenBank/DDBJ databases">
        <title>Genome sequencing project for genomic taxonomy and phylogenomics of Bacillus-like bacteria.</title>
        <authorList>
            <person name="Liu B."/>
            <person name="Wang J."/>
            <person name="Zhu Y."/>
            <person name="Liu G."/>
            <person name="Chen Q."/>
            <person name="Chen Z."/>
            <person name="Lan J."/>
            <person name="Che J."/>
            <person name="Ge C."/>
            <person name="Shi H."/>
            <person name="Pan Z."/>
            <person name="Liu X."/>
        </authorList>
    </citation>
    <scope>NUCLEOTIDE SEQUENCE [LARGE SCALE GENOMIC DNA]</scope>
    <source>
        <strain evidence="2 3">DSM 8552</strain>
    </source>
</reference>
<comment type="caution">
    <text evidence="2">The sequence shown here is derived from an EMBL/GenBank/DDBJ whole genome shotgun (WGS) entry which is preliminary data.</text>
</comment>
<evidence type="ECO:0000313" key="2">
    <source>
        <dbReference type="EMBL" id="KQL45064.1"/>
    </source>
</evidence>
<organism evidence="2 3">
    <name type="scientific">Brevibacillus choshinensis</name>
    <dbReference type="NCBI Taxonomy" id="54911"/>
    <lineage>
        <taxon>Bacteria</taxon>
        <taxon>Bacillati</taxon>
        <taxon>Bacillota</taxon>
        <taxon>Bacilli</taxon>
        <taxon>Bacillales</taxon>
        <taxon>Paenibacillaceae</taxon>
        <taxon>Brevibacillus</taxon>
    </lineage>
</organism>
<dbReference type="RefSeq" id="WP_055747665.1">
    <property type="nucleotide sequence ID" value="NZ_LJJB01000013.1"/>
</dbReference>
<protein>
    <submittedName>
        <fullName evidence="2">Uncharacterized protein</fullName>
    </submittedName>
</protein>